<dbReference type="InterPro" id="IPR054438">
    <property type="entry name" value="Struct_cement_gp24/gp6"/>
</dbReference>
<name>A0A0M6ZXY9_9HYPH</name>
<dbReference type="STRING" id="388408.LAX5112_01229"/>
<reference evidence="2" key="1">
    <citation type="submission" date="2015-07" db="EMBL/GenBank/DDBJ databases">
        <authorList>
            <person name="Rodrigo-Torres Lidia"/>
            <person name="Arahal R.David."/>
        </authorList>
    </citation>
    <scope>NUCLEOTIDE SEQUENCE [LARGE SCALE GENOMIC DNA]</scope>
    <source>
        <strain evidence="2">CECT 5112</strain>
    </source>
</reference>
<dbReference type="OrthoDB" id="7570830at2"/>
<dbReference type="RefSeq" id="WP_055671068.1">
    <property type="nucleotide sequence ID" value="NZ_CXWD01000004.1"/>
</dbReference>
<evidence type="ECO:0000313" key="2">
    <source>
        <dbReference type="Proteomes" id="UP000053235"/>
    </source>
</evidence>
<dbReference type="Pfam" id="PF22758">
    <property type="entry name" value="Phage_cement"/>
    <property type="match status" value="1"/>
</dbReference>
<accession>A0A0M6ZXY9</accession>
<organism evidence="1 2">
    <name type="scientific">Roseibium alexandrii</name>
    <dbReference type="NCBI Taxonomy" id="388408"/>
    <lineage>
        <taxon>Bacteria</taxon>
        <taxon>Pseudomonadati</taxon>
        <taxon>Pseudomonadota</taxon>
        <taxon>Alphaproteobacteria</taxon>
        <taxon>Hyphomicrobiales</taxon>
        <taxon>Stappiaceae</taxon>
        <taxon>Roseibium</taxon>
    </lineage>
</organism>
<keyword evidence="2" id="KW-1185">Reference proteome</keyword>
<evidence type="ECO:0000313" key="1">
    <source>
        <dbReference type="EMBL" id="CTQ67141.1"/>
    </source>
</evidence>
<sequence>MAVQTNYNETMDAARAGQIVNTEHKELISRTVEDAAGFGFGIPVAQGSNDKGATATLTGVSEIVGITVRERSTNPATPDKRGQYESTLLMRKGVIWVVVTDAGGVDAGDLVWINLTNGTFSNADVGSSNGLQLSGCRWETSAANGALAQLRVNLDV</sequence>
<dbReference type="Proteomes" id="UP000053235">
    <property type="component" value="Unassembled WGS sequence"/>
</dbReference>
<dbReference type="EMBL" id="CXWD01000004">
    <property type="protein sequence ID" value="CTQ67141.1"/>
    <property type="molecule type" value="Genomic_DNA"/>
</dbReference>
<dbReference type="AlphaFoldDB" id="A0A0M6ZXY9"/>
<proteinExistence type="predicted"/>
<gene>
    <name evidence="1" type="ORF">LAX5112_01229</name>
</gene>
<protein>
    <submittedName>
        <fullName evidence="1">Uncharacterized protein</fullName>
    </submittedName>
</protein>